<comment type="subcellular location">
    <subcellularLocation>
        <location evidence="1">Cell membrane</location>
        <topology evidence="1">Multi-pass membrane protein</topology>
    </subcellularLocation>
</comment>
<organism evidence="5 6">
    <name type="scientific">Candidatus Schekmanbacteria bacterium RBG_13_48_7</name>
    <dbReference type="NCBI Taxonomy" id="1817878"/>
    <lineage>
        <taxon>Bacteria</taxon>
        <taxon>Candidatus Schekmaniibacteriota</taxon>
    </lineage>
</organism>
<evidence type="ECO:0000256" key="1">
    <source>
        <dbReference type="ARBA" id="ARBA00004651"/>
    </source>
</evidence>
<proteinExistence type="predicted"/>
<keyword evidence="3" id="KW-1133">Transmembrane helix</keyword>
<dbReference type="EMBL" id="MGDD01000262">
    <property type="protein sequence ID" value="OGL43608.1"/>
    <property type="molecule type" value="Genomic_DNA"/>
</dbReference>
<evidence type="ECO:0000256" key="2">
    <source>
        <dbReference type="ARBA" id="ARBA00022692"/>
    </source>
</evidence>
<sequence>MKQIFKLLRFVKPYWKKSLLSLALLVVVVLMDLAIPRLVQRVIDQGITPRDSAGFAAGSYRSRTAGNSAIFRNSAR</sequence>
<dbReference type="Proteomes" id="UP000179266">
    <property type="component" value="Unassembled WGS sequence"/>
</dbReference>
<keyword evidence="4" id="KW-0472">Membrane</keyword>
<dbReference type="SUPFAM" id="SSF90123">
    <property type="entry name" value="ABC transporter transmembrane region"/>
    <property type="match status" value="1"/>
</dbReference>
<evidence type="ECO:0000313" key="6">
    <source>
        <dbReference type="Proteomes" id="UP000179266"/>
    </source>
</evidence>
<evidence type="ECO:0000256" key="3">
    <source>
        <dbReference type="ARBA" id="ARBA00022989"/>
    </source>
</evidence>
<keyword evidence="2" id="KW-0812">Transmembrane</keyword>
<dbReference type="GO" id="GO:0005524">
    <property type="term" value="F:ATP binding"/>
    <property type="evidence" value="ECO:0007669"/>
    <property type="project" value="InterPro"/>
</dbReference>
<gene>
    <name evidence="5" type="ORF">A2161_10950</name>
</gene>
<protein>
    <recommendedName>
        <fullName evidence="7">ABC transmembrane type-1 domain-containing protein</fullName>
    </recommendedName>
</protein>
<accession>A0A1F7RR40</accession>
<dbReference type="InterPro" id="IPR036640">
    <property type="entry name" value="ABC1_TM_sf"/>
</dbReference>
<dbReference type="Gene3D" id="1.20.1560.10">
    <property type="entry name" value="ABC transporter type 1, transmembrane domain"/>
    <property type="match status" value="1"/>
</dbReference>
<name>A0A1F7RR40_9BACT</name>
<comment type="caution">
    <text evidence="5">The sequence shown here is derived from an EMBL/GenBank/DDBJ whole genome shotgun (WGS) entry which is preliminary data.</text>
</comment>
<evidence type="ECO:0008006" key="7">
    <source>
        <dbReference type="Google" id="ProtNLM"/>
    </source>
</evidence>
<dbReference type="AlphaFoldDB" id="A0A1F7RR40"/>
<evidence type="ECO:0000313" key="5">
    <source>
        <dbReference type="EMBL" id="OGL43608.1"/>
    </source>
</evidence>
<dbReference type="GO" id="GO:0005886">
    <property type="term" value="C:plasma membrane"/>
    <property type="evidence" value="ECO:0007669"/>
    <property type="project" value="UniProtKB-SubCell"/>
</dbReference>
<reference evidence="5 6" key="1">
    <citation type="journal article" date="2016" name="Nat. Commun.">
        <title>Thousands of microbial genomes shed light on interconnected biogeochemical processes in an aquifer system.</title>
        <authorList>
            <person name="Anantharaman K."/>
            <person name="Brown C.T."/>
            <person name="Hug L.A."/>
            <person name="Sharon I."/>
            <person name="Castelle C.J."/>
            <person name="Probst A.J."/>
            <person name="Thomas B.C."/>
            <person name="Singh A."/>
            <person name="Wilkins M.J."/>
            <person name="Karaoz U."/>
            <person name="Brodie E.L."/>
            <person name="Williams K.H."/>
            <person name="Hubbard S.S."/>
            <person name="Banfield J.F."/>
        </authorList>
    </citation>
    <scope>NUCLEOTIDE SEQUENCE [LARGE SCALE GENOMIC DNA]</scope>
</reference>
<evidence type="ECO:0000256" key="4">
    <source>
        <dbReference type="ARBA" id="ARBA00023136"/>
    </source>
</evidence>